<evidence type="ECO:0000313" key="1">
    <source>
        <dbReference type="EMBL" id="CEK48432.1"/>
    </source>
</evidence>
<gene>
    <name evidence="1" type="primary">ORF3954</name>
</gene>
<sequence length="54" mass="6301">MYYLSSMCSYNQTSTTHSKINYTLKHQLHRRILTGHIATTITTFIIYTQKSTTT</sequence>
<feature type="non-terminal residue" evidence="1">
    <location>
        <position position="54"/>
    </location>
</feature>
<reference evidence="1" key="1">
    <citation type="submission" date="2014-12" db="EMBL/GenBank/DDBJ databases">
        <title>Insight into the proteome of Arion vulgaris.</title>
        <authorList>
            <person name="Aradska J."/>
            <person name="Bulat T."/>
            <person name="Smidak R."/>
            <person name="Sarate P."/>
            <person name="Gangsoo J."/>
            <person name="Sialana F."/>
            <person name="Bilban M."/>
            <person name="Lubec G."/>
        </authorList>
    </citation>
    <scope>NUCLEOTIDE SEQUENCE</scope>
    <source>
        <tissue evidence="1">Skin</tissue>
    </source>
</reference>
<name>A0A0B6XWM8_9EUPU</name>
<dbReference type="EMBL" id="HACG01001567">
    <property type="protein sequence ID" value="CEK48432.1"/>
    <property type="molecule type" value="Transcribed_RNA"/>
</dbReference>
<accession>A0A0B6XWM8</accession>
<organism evidence="1">
    <name type="scientific">Arion vulgaris</name>
    <dbReference type="NCBI Taxonomy" id="1028688"/>
    <lineage>
        <taxon>Eukaryota</taxon>
        <taxon>Metazoa</taxon>
        <taxon>Spiralia</taxon>
        <taxon>Lophotrochozoa</taxon>
        <taxon>Mollusca</taxon>
        <taxon>Gastropoda</taxon>
        <taxon>Heterobranchia</taxon>
        <taxon>Euthyneura</taxon>
        <taxon>Panpulmonata</taxon>
        <taxon>Eupulmonata</taxon>
        <taxon>Stylommatophora</taxon>
        <taxon>Helicina</taxon>
        <taxon>Arionoidea</taxon>
        <taxon>Arionidae</taxon>
        <taxon>Arion</taxon>
    </lineage>
</organism>
<dbReference type="AlphaFoldDB" id="A0A0B6XWM8"/>
<proteinExistence type="predicted"/>
<protein>
    <submittedName>
        <fullName evidence="1">Uncharacterized protein</fullName>
    </submittedName>
</protein>